<evidence type="ECO:0000256" key="9">
    <source>
        <dbReference type="SAM" id="Phobius"/>
    </source>
</evidence>
<dbReference type="Gene3D" id="1.20.1560.10">
    <property type="entry name" value="ABC transporter type 1, transmembrane domain"/>
    <property type="match status" value="1"/>
</dbReference>
<dbReference type="InterPro" id="IPR011527">
    <property type="entry name" value="ABC1_TM_dom"/>
</dbReference>
<keyword evidence="8 9" id="KW-0472">Membrane</keyword>
<feature type="transmembrane region" description="Helical" evidence="9">
    <location>
        <begin position="217"/>
        <end position="236"/>
    </location>
</feature>
<dbReference type="InterPro" id="IPR003439">
    <property type="entry name" value="ABC_transporter-like_ATP-bd"/>
</dbReference>
<dbReference type="SUPFAM" id="SSF52540">
    <property type="entry name" value="P-loop containing nucleoside triphosphate hydrolases"/>
    <property type="match status" value="1"/>
</dbReference>
<evidence type="ECO:0000313" key="12">
    <source>
        <dbReference type="EMBL" id="QMT41047.1"/>
    </source>
</evidence>
<dbReference type="SMART" id="SM00382">
    <property type="entry name" value="AAA"/>
    <property type="match status" value="1"/>
</dbReference>
<evidence type="ECO:0000259" key="11">
    <source>
        <dbReference type="PROSITE" id="PS50929"/>
    </source>
</evidence>
<dbReference type="GO" id="GO:0140359">
    <property type="term" value="F:ABC-type transporter activity"/>
    <property type="evidence" value="ECO:0007669"/>
    <property type="project" value="InterPro"/>
</dbReference>
<dbReference type="InterPro" id="IPR036640">
    <property type="entry name" value="ABC1_TM_sf"/>
</dbReference>
<dbReference type="KEGG" id="nsg:H3L94_03140"/>
<evidence type="ECO:0000256" key="1">
    <source>
        <dbReference type="ARBA" id="ARBA00004651"/>
    </source>
</evidence>
<dbReference type="InterPro" id="IPR027417">
    <property type="entry name" value="P-loop_NTPase"/>
</dbReference>
<feature type="transmembrane region" description="Helical" evidence="9">
    <location>
        <begin position="56"/>
        <end position="79"/>
    </location>
</feature>
<feature type="transmembrane region" description="Helical" evidence="9">
    <location>
        <begin position="99"/>
        <end position="116"/>
    </location>
</feature>
<evidence type="ECO:0000256" key="5">
    <source>
        <dbReference type="ARBA" id="ARBA00022741"/>
    </source>
</evidence>
<evidence type="ECO:0000256" key="3">
    <source>
        <dbReference type="ARBA" id="ARBA00022475"/>
    </source>
</evidence>
<dbReference type="GO" id="GO:0005524">
    <property type="term" value="F:ATP binding"/>
    <property type="evidence" value="ECO:0007669"/>
    <property type="project" value="UniProtKB-KW"/>
</dbReference>
<keyword evidence="7 9" id="KW-1133">Transmembrane helix</keyword>
<dbReference type="PROSITE" id="PS50929">
    <property type="entry name" value="ABC_TM1F"/>
    <property type="match status" value="1"/>
</dbReference>
<feature type="transmembrane region" description="Helical" evidence="9">
    <location>
        <begin position="15"/>
        <end position="35"/>
    </location>
</feature>
<dbReference type="SUPFAM" id="SSF90123">
    <property type="entry name" value="ABC transporter transmembrane region"/>
    <property type="match status" value="1"/>
</dbReference>
<feature type="domain" description="ABC transporter" evidence="10">
    <location>
        <begin position="393"/>
        <end position="591"/>
    </location>
</feature>
<keyword evidence="3" id="KW-1003">Cell membrane</keyword>
<reference evidence="12 13" key="1">
    <citation type="submission" date="2020-07" db="EMBL/GenBank/DDBJ databases">
        <title>Genomic diversity of species in the Neisseriaceae family.</title>
        <authorList>
            <person name="Vincent A.T."/>
            <person name="Bernet E."/>
            <person name="Veyrier F.J."/>
        </authorList>
    </citation>
    <scope>NUCLEOTIDE SEQUENCE [LARGE SCALE GENOMIC DNA]</scope>
    <source>
        <strain evidence="12 13">DSM 22244</strain>
    </source>
</reference>
<gene>
    <name evidence="12" type="ORF">H3L94_03140</name>
</gene>
<dbReference type="InterPro" id="IPR017871">
    <property type="entry name" value="ABC_transporter-like_CS"/>
</dbReference>
<comment type="subcellular location">
    <subcellularLocation>
        <location evidence="1">Cell membrane</location>
        <topology evidence="1">Multi-pass membrane protein</topology>
    </subcellularLocation>
</comment>
<keyword evidence="4 9" id="KW-0812">Transmembrane</keyword>
<proteinExistence type="predicted"/>
<accession>A0A7D7SIX6</accession>
<dbReference type="PROSITE" id="PS50893">
    <property type="entry name" value="ABC_TRANSPORTER_2"/>
    <property type="match status" value="1"/>
</dbReference>
<dbReference type="PANTHER" id="PTHR11384">
    <property type="entry name" value="ATP-BINDING CASSETTE, SUB-FAMILY D MEMBER"/>
    <property type="match status" value="1"/>
</dbReference>
<organism evidence="12 13">
    <name type="scientific">Neisseria shayeganii</name>
    <dbReference type="NCBI Taxonomy" id="607712"/>
    <lineage>
        <taxon>Bacteria</taxon>
        <taxon>Pseudomonadati</taxon>
        <taxon>Pseudomonadota</taxon>
        <taxon>Betaproteobacteria</taxon>
        <taxon>Neisseriales</taxon>
        <taxon>Neisseriaceae</taxon>
        <taxon>Neisseria</taxon>
    </lineage>
</organism>
<feature type="domain" description="ABC transmembrane type-1" evidence="11">
    <location>
        <begin position="61"/>
        <end position="360"/>
    </location>
</feature>
<keyword evidence="2" id="KW-0813">Transport</keyword>
<dbReference type="PANTHER" id="PTHR11384:SF59">
    <property type="entry name" value="LYSOSOMAL COBALAMIN TRANSPORTER ABCD4"/>
    <property type="match status" value="1"/>
</dbReference>
<evidence type="ECO:0000256" key="6">
    <source>
        <dbReference type="ARBA" id="ARBA00022840"/>
    </source>
</evidence>
<evidence type="ECO:0000256" key="8">
    <source>
        <dbReference type="ARBA" id="ARBA00023136"/>
    </source>
</evidence>
<dbReference type="CDD" id="cd03223">
    <property type="entry name" value="ABCD_peroxisomal_ALDP"/>
    <property type="match status" value="1"/>
</dbReference>
<sequence length="591" mass="66519">MNQEKWKIELESTPWWLLESFAGVLLFCLLAALLLGRTGFGRQFVRIVRPCLQRSAAAKTAALLLLLLLMVLVEVRISVLNTFFYNGLYSSLQDKAVEAFWFFALINAALMAVKILHTVLNDFLEQVFVIRWLERLNRVLIDNWLAHKNYYRLHMRRHAPDNIDQRIQQDAQDFIVTTVEMVRGLINAVVSVVEFTVILWGLSGVFTLLGVDIPRGMVMFIYLFILGATLASVWIGRPLVGLNFQNERLNGDYRYALVRVRAHAESIAFYGGEAAERDNLRRHFARIIRNRWRIVYRSLGLNGFNTGITQISNLLPLMLQAPRFFAGEVKIGDMHQTVQAFNRLQRALSFFRNTYEAFTAYQARVERLAGFLSHTAHSAPVRLPQTETARGVLSAEGLTLYRSDGGILLANIGFQVADGDALLIQGPSGCGKTSLLRALAGLWPFGSSGRIRSPAHGQTLFVPQHPYMPQGTLRQALCYPDLRPDDAALYRAMDGCRLGYLKSCLDREDDWQHKLSPGELQRAAFVRIVLGRPQLVLLDEATSALDEETEAALYRLIRTELAGSMIVSIGHRSSLNAFHNKVVRIGEAACA</sequence>
<evidence type="ECO:0000256" key="2">
    <source>
        <dbReference type="ARBA" id="ARBA00022448"/>
    </source>
</evidence>
<dbReference type="PROSITE" id="PS00211">
    <property type="entry name" value="ABC_TRANSPORTER_1"/>
    <property type="match status" value="1"/>
</dbReference>
<dbReference type="EMBL" id="CP059567">
    <property type="protein sequence ID" value="QMT41047.1"/>
    <property type="molecule type" value="Genomic_DNA"/>
</dbReference>
<dbReference type="AlphaFoldDB" id="A0A7D7SIX6"/>
<dbReference type="InterPro" id="IPR003593">
    <property type="entry name" value="AAA+_ATPase"/>
</dbReference>
<keyword evidence="5" id="KW-0547">Nucleotide-binding</keyword>
<evidence type="ECO:0000256" key="4">
    <source>
        <dbReference type="ARBA" id="ARBA00022692"/>
    </source>
</evidence>
<dbReference type="Gene3D" id="3.40.50.300">
    <property type="entry name" value="P-loop containing nucleotide triphosphate hydrolases"/>
    <property type="match status" value="1"/>
</dbReference>
<evidence type="ECO:0000313" key="13">
    <source>
        <dbReference type="Proteomes" id="UP000514752"/>
    </source>
</evidence>
<feature type="transmembrane region" description="Helical" evidence="9">
    <location>
        <begin position="185"/>
        <end position="211"/>
    </location>
</feature>
<evidence type="ECO:0000259" key="10">
    <source>
        <dbReference type="PROSITE" id="PS50893"/>
    </source>
</evidence>
<dbReference type="Proteomes" id="UP000514752">
    <property type="component" value="Chromosome"/>
</dbReference>
<dbReference type="GO" id="GO:0016887">
    <property type="term" value="F:ATP hydrolysis activity"/>
    <property type="evidence" value="ECO:0007669"/>
    <property type="project" value="InterPro"/>
</dbReference>
<keyword evidence="6 12" id="KW-0067">ATP-binding</keyword>
<dbReference type="RefSeq" id="WP_182122620.1">
    <property type="nucleotide sequence ID" value="NZ_CP059567.1"/>
</dbReference>
<dbReference type="Pfam" id="PF06472">
    <property type="entry name" value="ABC_membrane_2"/>
    <property type="match status" value="1"/>
</dbReference>
<protein>
    <submittedName>
        <fullName evidence="12">ABC transporter ATP-binding protein/permease</fullName>
    </submittedName>
</protein>
<dbReference type="Pfam" id="PF00005">
    <property type="entry name" value="ABC_tran"/>
    <property type="match status" value="1"/>
</dbReference>
<dbReference type="InterPro" id="IPR050835">
    <property type="entry name" value="ABC_transporter_sub-D"/>
</dbReference>
<evidence type="ECO:0000256" key="7">
    <source>
        <dbReference type="ARBA" id="ARBA00022989"/>
    </source>
</evidence>
<name>A0A7D7SIX6_9NEIS</name>
<dbReference type="GO" id="GO:0005886">
    <property type="term" value="C:plasma membrane"/>
    <property type="evidence" value="ECO:0007669"/>
    <property type="project" value="UniProtKB-SubCell"/>
</dbReference>